<accession>A0A840UGW3</accession>
<dbReference type="AlphaFoldDB" id="A0A840UGW3"/>
<dbReference type="PANTHER" id="PTHR43585">
    <property type="entry name" value="FUMIPYRROLE BIOSYNTHESIS PROTEIN C"/>
    <property type="match status" value="1"/>
</dbReference>
<comment type="caution">
    <text evidence="6">The sequence shown here is derived from an EMBL/GenBank/DDBJ whole genome shotgun (WGS) entry which is preliminary data.</text>
</comment>
<evidence type="ECO:0000313" key="6">
    <source>
        <dbReference type="EMBL" id="MBB5336249.1"/>
    </source>
</evidence>
<dbReference type="Pfam" id="PF13535">
    <property type="entry name" value="ATP-grasp_4"/>
    <property type="match status" value="1"/>
</dbReference>
<proteinExistence type="predicted"/>
<dbReference type="GO" id="GO:0016874">
    <property type="term" value="F:ligase activity"/>
    <property type="evidence" value="ECO:0007669"/>
    <property type="project" value="UniProtKB-KW"/>
</dbReference>
<dbReference type="GO" id="GO:0005524">
    <property type="term" value="F:ATP binding"/>
    <property type="evidence" value="ECO:0007669"/>
    <property type="project" value="UniProtKB-UniRule"/>
</dbReference>
<keyword evidence="3 4" id="KW-0067">ATP-binding</keyword>
<organism evidence="6 7">
    <name type="scientific">Pectinatus brassicae</name>
    <dbReference type="NCBI Taxonomy" id="862415"/>
    <lineage>
        <taxon>Bacteria</taxon>
        <taxon>Bacillati</taxon>
        <taxon>Bacillota</taxon>
        <taxon>Negativicutes</taxon>
        <taxon>Selenomonadales</taxon>
        <taxon>Selenomonadaceae</taxon>
        <taxon>Pectinatus</taxon>
    </lineage>
</organism>
<reference evidence="6 7" key="1">
    <citation type="submission" date="2020-08" db="EMBL/GenBank/DDBJ databases">
        <title>Genomic Encyclopedia of Type Strains, Phase IV (KMG-IV): sequencing the most valuable type-strain genomes for metagenomic binning, comparative biology and taxonomic classification.</title>
        <authorList>
            <person name="Goeker M."/>
        </authorList>
    </citation>
    <scope>NUCLEOTIDE SEQUENCE [LARGE SCALE GENOMIC DNA]</scope>
    <source>
        <strain evidence="6 7">DSM 24661</strain>
    </source>
</reference>
<sequence>MLKYLSDNDIPVLNNDFARECSTRYKLNLMNDEKFKQEFLKTGKLYTTSENALEWIYVNLPEHDIVKKIQLLKDKAAFRQKLQPLYPEFFYKELSFEDLVAYKDKEIKYPLVLKPAVGFLSLGVYTIYTKDDFDEAIAEIQKNEQKWSENFPAAVIKKSCYILEEYIPGKEYAVDFYYDEAGNPVILNIFTHKFASCSDVSDRVYYTSKEIIEQYKLAFEEFFQKANTYLGLKDFPVHAEIRMHNGRVYPIEFNPMRFAGLSSTDVAYYAYGIITVDYFLHNKKPDFANILANKGNLLYSLILLDKADKNIPCRAFDYEKICQSFKKVLALRKIDNPALDVFGFVFAETAMNDEQELDYILKSDLREFYKEAVPVK</sequence>
<evidence type="ECO:0000256" key="2">
    <source>
        <dbReference type="ARBA" id="ARBA00022741"/>
    </source>
</evidence>
<dbReference type="PANTHER" id="PTHR43585:SF2">
    <property type="entry name" value="ATP-GRASP ENZYME FSQD"/>
    <property type="match status" value="1"/>
</dbReference>
<keyword evidence="1" id="KW-0436">Ligase</keyword>
<dbReference type="RefSeq" id="WP_221300581.1">
    <property type="nucleotide sequence ID" value="NZ_JACHFH010000015.1"/>
</dbReference>
<evidence type="ECO:0000313" key="7">
    <source>
        <dbReference type="Proteomes" id="UP000559117"/>
    </source>
</evidence>
<name>A0A840UGW3_9FIRM</name>
<dbReference type="PROSITE" id="PS50975">
    <property type="entry name" value="ATP_GRASP"/>
    <property type="match status" value="1"/>
</dbReference>
<evidence type="ECO:0000259" key="5">
    <source>
        <dbReference type="PROSITE" id="PS50975"/>
    </source>
</evidence>
<dbReference type="InterPro" id="IPR011761">
    <property type="entry name" value="ATP-grasp"/>
</dbReference>
<dbReference type="SUPFAM" id="SSF56059">
    <property type="entry name" value="Glutathione synthetase ATP-binding domain-like"/>
    <property type="match status" value="1"/>
</dbReference>
<evidence type="ECO:0000256" key="1">
    <source>
        <dbReference type="ARBA" id="ARBA00022598"/>
    </source>
</evidence>
<dbReference type="Gene3D" id="3.30.470.20">
    <property type="entry name" value="ATP-grasp fold, B domain"/>
    <property type="match status" value="1"/>
</dbReference>
<evidence type="ECO:0000256" key="3">
    <source>
        <dbReference type="ARBA" id="ARBA00022840"/>
    </source>
</evidence>
<dbReference type="Proteomes" id="UP000559117">
    <property type="component" value="Unassembled WGS sequence"/>
</dbReference>
<dbReference type="InterPro" id="IPR052032">
    <property type="entry name" value="ATP-dep_AA_Ligase"/>
</dbReference>
<keyword evidence="7" id="KW-1185">Reference proteome</keyword>
<keyword evidence="2 4" id="KW-0547">Nucleotide-binding</keyword>
<dbReference type="EMBL" id="JACHFH010000015">
    <property type="protein sequence ID" value="MBB5336249.1"/>
    <property type="molecule type" value="Genomic_DNA"/>
</dbReference>
<feature type="domain" description="ATP-grasp" evidence="5">
    <location>
        <begin position="75"/>
        <end position="284"/>
    </location>
</feature>
<protein>
    <recommendedName>
        <fullName evidence="5">ATP-grasp domain-containing protein</fullName>
    </recommendedName>
</protein>
<dbReference type="GO" id="GO:0046872">
    <property type="term" value="F:metal ion binding"/>
    <property type="evidence" value="ECO:0007669"/>
    <property type="project" value="InterPro"/>
</dbReference>
<gene>
    <name evidence="6" type="ORF">HNR32_001397</name>
</gene>
<evidence type="ECO:0000256" key="4">
    <source>
        <dbReference type="PROSITE-ProRule" id="PRU00409"/>
    </source>
</evidence>